<proteinExistence type="predicted"/>
<dbReference type="RefSeq" id="WP_245745546.1">
    <property type="nucleotide sequence ID" value="NZ_FNZA01000024.1"/>
</dbReference>
<dbReference type="EMBL" id="FNZA01000024">
    <property type="protein sequence ID" value="SEJ85708.1"/>
    <property type="molecule type" value="Genomic_DNA"/>
</dbReference>
<keyword evidence="2" id="KW-1185">Reference proteome</keyword>
<protein>
    <submittedName>
        <fullName evidence="1">Uncharacterized protein</fullName>
    </submittedName>
</protein>
<name>A0A1H7C7W7_9DEIO</name>
<evidence type="ECO:0000313" key="2">
    <source>
        <dbReference type="Proteomes" id="UP000199223"/>
    </source>
</evidence>
<accession>A0A1H7C7W7</accession>
<dbReference type="STRING" id="856736.SAMN04488058_1247"/>
<sequence>MTPSYEGGQAVGCGMGRAERFSRYEWAGWPDATLTEQLRHLYLPYVRRLEQSFHGGPELVIELTGEYFADPAQIGAKYAAYGHGPAGEERTLRLTWESRWEEVNGGLGAGGTALHHSERIYFLETYDEFYAGPFLTYHPSRQGVQGAGLYEVVSDPDPWIMEILRENNNTDTFPSYGPTALEYDRQTGTFSGPGRFLSADWAGDVSGTDFLWTGEHKPTPEHSAQMERQIELSRQQQAALDCSRPRYRHLFIASETVMVEMLCEGLPRWAWLPGPQSGE</sequence>
<dbReference type="Proteomes" id="UP000199223">
    <property type="component" value="Unassembled WGS sequence"/>
</dbReference>
<gene>
    <name evidence="1" type="ORF">SAMN04488058_1247</name>
</gene>
<organism evidence="1 2">
    <name type="scientific">Deinococcus reticulitermitis</name>
    <dbReference type="NCBI Taxonomy" id="856736"/>
    <lineage>
        <taxon>Bacteria</taxon>
        <taxon>Thermotogati</taxon>
        <taxon>Deinococcota</taxon>
        <taxon>Deinococci</taxon>
        <taxon>Deinococcales</taxon>
        <taxon>Deinococcaceae</taxon>
        <taxon>Deinococcus</taxon>
    </lineage>
</organism>
<dbReference type="AlphaFoldDB" id="A0A1H7C7W7"/>
<evidence type="ECO:0000313" key="1">
    <source>
        <dbReference type="EMBL" id="SEJ85708.1"/>
    </source>
</evidence>
<reference evidence="2" key="1">
    <citation type="submission" date="2016-10" db="EMBL/GenBank/DDBJ databases">
        <authorList>
            <person name="Varghese N."/>
            <person name="Submissions S."/>
        </authorList>
    </citation>
    <scope>NUCLEOTIDE SEQUENCE [LARGE SCALE GENOMIC DNA]</scope>
    <source>
        <strain evidence="2">CGMCC 1.10218</strain>
    </source>
</reference>